<evidence type="ECO:0000256" key="1">
    <source>
        <dbReference type="ARBA" id="ARBA00004567"/>
    </source>
</evidence>
<dbReference type="AlphaFoldDB" id="A0AAE1BE57"/>
<comment type="function">
    <text evidence="9">Required for the export of mRNAs containing poly(A) tails from the nucleus into the cytoplasm. May be involved in the terminal step of the mRNA transport through the nuclear pore complex (NPC).</text>
</comment>
<keyword evidence="4" id="KW-0509">mRNA transport</keyword>
<keyword evidence="16" id="KW-1185">Reference proteome</keyword>
<dbReference type="GO" id="GO:0000822">
    <property type="term" value="F:inositol hexakisphosphate binding"/>
    <property type="evidence" value="ECO:0007669"/>
    <property type="project" value="TreeGrafter"/>
</dbReference>
<feature type="region of interest" description="Disordered" evidence="14">
    <location>
        <begin position="189"/>
        <end position="240"/>
    </location>
</feature>
<dbReference type="PANTHER" id="PTHR12960">
    <property type="entry name" value="GLE-1-RELATED"/>
    <property type="match status" value="1"/>
</dbReference>
<gene>
    <name evidence="15" type="ORF">RRG08_006724</name>
</gene>
<dbReference type="Proteomes" id="UP001283361">
    <property type="component" value="Unassembled WGS sequence"/>
</dbReference>
<evidence type="ECO:0000313" key="16">
    <source>
        <dbReference type="Proteomes" id="UP001283361"/>
    </source>
</evidence>
<evidence type="ECO:0000256" key="7">
    <source>
        <dbReference type="ARBA" id="ARBA00023132"/>
    </source>
</evidence>
<dbReference type="Gene3D" id="1.25.40.510">
    <property type="entry name" value="GLE1-like"/>
    <property type="match status" value="1"/>
</dbReference>
<dbReference type="GO" id="GO:0005543">
    <property type="term" value="F:phospholipid binding"/>
    <property type="evidence" value="ECO:0007669"/>
    <property type="project" value="TreeGrafter"/>
</dbReference>
<dbReference type="GO" id="GO:0016973">
    <property type="term" value="P:poly(A)+ mRNA export from nucleus"/>
    <property type="evidence" value="ECO:0007669"/>
    <property type="project" value="InterPro"/>
</dbReference>
<evidence type="ECO:0000256" key="3">
    <source>
        <dbReference type="ARBA" id="ARBA00022448"/>
    </source>
</evidence>
<dbReference type="PANTHER" id="PTHR12960:SF0">
    <property type="entry name" value="MRNA EXPORT FACTOR GLE1"/>
    <property type="match status" value="1"/>
</dbReference>
<evidence type="ECO:0000256" key="2">
    <source>
        <dbReference type="ARBA" id="ARBA00011056"/>
    </source>
</evidence>
<protein>
    <recommendedName>
        <fullName evidence="10">mRNA export factor GLE1</fullName>
    </recommendedName>
    <alternativeName>
        <fullName evidence="12">GLE1 RNA export mediator</fullName>
    </alternativeName>
    <alternativeName>
        <fullName evidence="11">Nucleoporin GLE1</fullName>
    </alternativeName>
</protein>
<evidence type="ECO:0000256" key="13">
    <source>
        <dbReference type="SAM" id="Coils"/>
    </source>
</evidence>
<dbReference type="Pfam" id="PF07817">
    <property type="entry name" value="GLE1"/>
    <property type="match status" value="1"/>
</dbReference>
<dbReference type="GO" id="GO:0015031">
    <property type="term" value="P:protein transport"/>
    <property type="evidence" value="ECO:0007669"/>
    <property type="project" value="UniProtKB-KW"/>
</dbReference>
<evidence type="ECO:0000256" key="11">
    <source>
        <dbReference type="ARBA" id="ARBA00029983"/>
    </source>
</evidence>
<name>A0AAE1BE57_9GAST</name>
<evidence type="ECO:0000256" key="14">
    <source>
        <dbReference type="SAM" id="MobiDB-lite"/>
    </source>
</evidence>
<feature type="compositionally biased region" description="Basic and acidic residues" evidence="14">
    <location>
        <begin position="65"/>
        <end position="75"/>
    </location>
</feature>
<evidence type="ECO:0000256" key="10">
    <source>
        <dbReference type="ARBA" id="ARBA00026227"/>
    </source>
</evidence>
<proteinExistence type="inferred from homology"/>
<evidence type="ECO:0000256" key="6">
    <source>
        <dbReference type="ARBA" id="ARBA00023010"/>
    </source>
</evidence>
<evidence type="ECO:0000256" key="9">
    <source>
        <dbReference type="ARBA" id="ARBA00024680"/>
    </source>
</evidence>
<organism evidence="15 16">
    <name type="scientific">Elysia crispata</name>
    <name type="common">lettuce slug</name>
    <dbReference type="NCBI Taxonomy" id="231223"/>
    <lineage>
        <taxon>Eukaryota</taxon>
        <taxon>Metazoa</taxon>
        <taxon>Spiralia</taxon>
        <taxon>Lophotrochozoa</taxon>
        <taxon>Mollusca</taxon>
        <taxon>Gastropoda</taxon>
        <taxon>Heterobranchia</taxon>
        <taxon>Euthyneura</taxon>
        <taxon>Panpulmonata</taxon>
        <taxon>Sacoglossa</taxon>
        <taxon>Placobranchoidea</taxon>
        <taxon>Plakobranchidae</taxon>
        <taxon>Elysia</taxon>
    </lineage>
</organism>
<keyword evidence="13" id="KW-0175">Coiled coil</keyword>
<comment type="subcellular location">
    <subcellularLocation>
        <location evidence="1">Nucleus</location>
        <location evidence="1">Nuclear pore complex</location>
    </subcellularLocation>
</comment>
<comment type="caution">
    <text evidence="15">The sequence shown here is derived from an EMBL/GenBank/DDBJ whole genome shotgun (WGS) entry which is preliminary data.</text>
</comment>
<dbReference type="GO" id="GO:0044614">
    <property type="term" value="C:nuclear pore cytoplasmic filaments"/>
    <property type="evidence" value="ECO:0007669"/>
    <property type="project" value="TreeGrafter"/>
</dbReference>
<dbReference type="InterPro" id="IPR038506">
    <property type="entry name" value="GLE1-like_sf"/>
</dbReference>
<feature type="compositionally biased region" description="Basic and acidic residues" evidence="14">
    <location>
        <begin position="17"/>
        <end position="30"/>
    </location>
</feature>
<reference evidence="15" key="1">
    <citation type="journal article" date="2023" name="G3 (Bethesda)">
        <title>A reference genome for the long-term kleptoplast-retaining sea slug Elysia crispata morphotype clarki.</title>
        <authorList>
            <person name="Eastman K.E."/>
            <person name="Pendleton A.L."/>
            <person name="Shaikh M.A."/>
            <person name="Suttiyut T."/>
            <person name="Ogas R."/>
            <person name="Tomko P."/>
            <person name="Gavelis G."/>
            <person name="Widhalm J.R."/>
            <person name="Wisecaver J.H."/>
        </authorList>
    </citation>
    <scope>NUCLEOTIDE SEQUENCE</scope>
    <source>
        <strain evidence="15">ECLA1</strain>
    </source>
</reference>
<feature type="coiled-coil region" evidence="13">
    <location>
        <begin position="341"/>
        <end position="380"/>
    </location>
</feature>
<keyword evidence="6" id="KW-0811">Translocation</keyword>
<dbReference type="GO" id="GO:0005737">
    <property type="term" value="C:cytoplasm"/>
    <property type="evidence" value="ECO:0007669"/>
    <property type="project" value="TreeGrafter"/>
</dbReference>
<keyword evidence="7" id="KW-0906">Nuclear pore complex</keyword>
<evidence type="ECO:0000256" key="5">
    <source>
        <dbReference type="ARBA" id="ARBA00022927"/>
    </source>
</evidence>
<evidence type="ECO:0000256" key="4">
    <source>
        <dbReference type="ARBA" id="ARBA00022816"/>
    </source>
</evidence>
<dbReference type="InterPro" id="IPR012476">
    <property type="entry name" value="GLE1"/>
</dbReference>
<evidence type="ECO:0000256" key="12">
    <source>
        <dbReference type="ARBA" id="ARBA00030897"/>
    </source>
</evidence>
<dbReference type="EMBL" id="JAWDGP010000015">
    <property type="protein sequence ID" value="KAK3804425.1"/>
    <property type="molecule type" value="Genomic_DNA"/>
</dbReference>
<keyword evidence="8" id="KW-0539">Nucleus</keyword>
<comment type="similarity">
    <text evidence="2">Belongs to the GLE1 family.</text>
</comment>
<feature type="region of interest" description="Disordered" evidence="14">
    <location>
        <begin position="1"/>
        <end position="37"/>
    </location>
</feature>
<accession>A0AAE1BE57</accession>
<evidence type="ECO:0000256" key="8">
    <source>
        <dbReference type="ARBA" id="ARBA00023242"/>
    </source>
</evidence>
<evidence type="ECO:0000313" key="15">
    <source>
        <dbReference type="EMBL" id="KAK3804425.1"/>
    </source>
</evidence>
<dbReference type="GO" id="GO:0031369">
    <property type="term" value="F:translation initiation factor binding"/>
    <property type="evidence" value="ECO:0007669"/>
    <property type="project" value="TreeGrafter"/>
</dbReference>
<feature type="compositionally biased region" description="Polar residues" evidence="14">
    <location>
        <begin position="76"/>
        <end position="90"/>
    </location>
</feature>
<feature type="compositionally biased region" description="Polar residues" evidence="14">
    <location>
        <begin position="1"/>
        <end position="11"/>
    </location>
</feature>
<feature type="region of interest" description="Disordered" evidence="14">
    <location>
        <begin position="65"/>
        <end position="90"/>
    </location>
</feature>
<keyword evidence="3" id="KW-0813">Transport</keyword>
<sequence>MSITEALQTTPKGRLKYSREINSEKLKNDLDQVSPTPLARFHEEKESSRLNRSFGLGVDDFTISRDDDSNMKDDSTNNVNHHGSDESLSSSKGCLDCDNFDSIKVMSNGFVTSPRKHQANQLQSPEMEENLWPVMSPTFLSTIQANDIVHMEEIFKSRLKTSLIERRKKFEEHNSYLTNIMNNKRQDAQRKIAHLQERRQSSIERKQKVEKAEGDKNLQSLKENHERHKEKMDSKQKEIEQKRLDLEREQKKKQEEFERRHQVLNSLVAQVQENQAKFTHKYETFEHKKYFTELVGKFKVAIDAAYTQLTKKLQHAVQSGNITDELVADFKNNVDKSKITVMLIEKQIEDINHKIKEAVEKKKQEEVKQAEDLKKAENVKKQEAAAAQECGVQALSYALKTRKAKYDLLAQVEASIKGFVTNSNPQMKQYRFDLQRAVNTPINAISGLDSHHLRDKLHRLLALLRGQEVKVSGRSVRADRTPEALLFCQNLVAKMLVRKGEEQVSSLHESAFPIAAVLLGLWCEFPIVGDLFMAHLQALCPYVLPYYHTRQEGESSADYHRSLGYKVDEDGTVEEQDKFLRRMSGLMRLYCACLVTTPPPPTPGGVVRPPQGHTHFPHPHGLEHGWMWIARTMDQDPHPDATASLIYDLLTSCGMQLLRQYSMQFVKLLYLLYKQYLPKLKDVAVTNATLGRLEIFLEAALKSGRIPQPEGILPATFWSH</sequence>
<keyword evidence="5" id="KW-0653">Protein transport</keyword>